<evidence type="ECO:0000256" key="1">
    <source>
        <dbReference type="SAM" id="SignalP"/>
    </source>
</evidence>
<protein>
    <submittedName>
        <fullName evidence="2">DUF3261 domain-containing protein</fullName>
    </submittedName>
</protein>
<proteinExistence type="predicted"/>
<dbReference type="Pfam" id="PF11659">
    <property type="entry name" value="DUF3261"/>
    <property type="match status" value="1"/>
</dbReference>
<gene>
    <name evidence="3" type="ORF">DQ403_10715</name>
    <name evidence="2" type="ORF">KQ248_01335</name>
</gene>
<dbReference type="AlphaFoldDB" id="A0A365PVA9"/>
<feature type="chain" id="PRO_5016868740" evidence="1">
    <location>
        <begin position="25"/>
        <end position="175"/>
    </location>
</feature>
<evidence type="ECO:0000313" key="2">
    <source>
        <dbReference type="EMBL" id="QWV17382.1"/>
    </source>
</evidence>
<dbReference type="Proteomes" id="UP000683436">
    <property type="component" value="Chromosome"/>
</dbReference>
<dbReference type="InterPro" id="IPR021675">
    <property type="entry name" value="DUF3261"/>
</dbReference>
<feature type="signal peptide" evidence="1">
    <location>
        <begin position="1"/>
        <end position="24"/>
    </location>
</feature>
<dbReference type="RefSeq" id="WP_128120294.1">
    <property type="nucleotide sequence ID" value="NZ_CP076683.1"/>
</dbReference>
<evidence type="ECO:0000313" key="3">
    <source>
        <dbReference type="EMBL" id="RBA58903.1"/>
    </source>
</evidence>
<evidence type="ECO:0000313" key="5">
    <source>
        <dbReference type="Proteomes" id="UP000683436"/>
    </source>
</evidence>
<dbReference type="Proteomes" id="UP000252554">
    <property type="component" value="Unassembled WGS sequence"/>
</dbReference>
<dbReference type="EMBL" id="CP076683">
    <property type="protein sequence ID" value="QWV17382.1"/>
    <property type="molecule type" value="Genomic_DNA"/>
</dbReference>
<name>A0A365PVA9_9GAMM</name>
<sequence length="175" mass="19586">MISMKHKLSRLIWLPLLLLLGACAQQQPLPSQAPRLSLPMQLHIQRHEQGETDDWLLVIQQEGAALRWSLFNPLGVPLARQLLLDGRWQADGLLPPNAEARALFAALLFALSPAEQLDELYAGKRWALQQNGRSLADDTSAWHVRYEKNGGFELDVEPTLTYRVAPIAPAGARQQ</sequence>
<keyword evidence="5" id="KW-1185">Reference proteome</keyword>
<evidence type="ECO:0000313" key="4">
    <source>
        <dbReference type="Proteomes" id="UP000252554"/>
    </source>
</evidence>
<accession>A0A365PVA9</accession>
<reference evidence="2 5" key="2">
    <citation type="submission" date="2021-06" db="EMBL/GenBank/DDBJ databases">
        <title>Microbial metabolic specificity influences pelagic lipid remineralization.</title>
        <authorList>
            <person name="Behrendt L."/>
            <person name="Hunter J.E."/>
            <person name="Alcolombri U."/>
            <person name="Smriga S."/>
            <person name="Mincer T."/>
            <person name="Lowenstein D.P."/>
            <person name="Peaudecerf F.J."/>
            <person name="Fernandez V.I."/>
            <person name="Fredricks H."/>
            <person name="Almblad H."/>
            <person name="Harrison J.J."/>
            <person name="Stocker R."/>
            <person name="Van Mooy B.A.S."/>
        </authorList>
    </citation>
    <scope>NUCLEOTIDE SEQUENCE [LARGE SCALE GENOMIC DNA]</scope>
    <source>
        <strain evidence="2 5">A252</strain>
    </source>
</reference>
<keyword evidence="1" id="KW-0732">Signal</keyword>
<reference evidence="3 4" key="1">
    <citation type="submission" date="2018-06" db="EMBL/GenBank/DDBJ databases">
        <title>Whole genome sequencing of four bacterial strains from South Shetland trench revealing bio-synthetic gene clusters.</title>
        <authorList>
            <person name="Abdel-Mageed W.M."/>
            <person name="Lehri B."/>
            <person name="Jarmusch S.A."/>
            <person name="Miranda K."/>
            <person name="Goodfellow M."/>
            <person name="Jaspars M."/>
            <person name="Karlyshev A.V."/>
        </authorList>
    </citation>
    <scope>NUCLEOTIDE SEQUENCE [LARGE SCALE GENOMIC DNA]</scope>
    <source>
        <strain evidence="3 4">SST2</strain>
    </source>
</reference>
<organism evidence="3 4">
    <name type="scientific">Stutzerimonas zhaodongensis</name>
    <dbReference type="NCBI Taxonomy" id="1176257"/>
    <lineage>
        <taxon>Bacteria</taxon>
        <taxon>Pseudomonadati</taxon>
        <taxon>Pseudomonadota</taxon>
        <taxon>Gammaproteobacteria</taxon>
        <taxon>Pseudomonadales</taxon>
        <taxon>Pseudomonadaceae</taxon>
        <taxon>Stutzerimonas</taxon>
    </lineage>
</organism>
<dbReference type="EMBL" id="QNTV01000006">
    <property type="protein sequence ID" value="RBA58903.1"/>
    <property type="molecule type" value="Genomic_DNA"/>
</dbReference>
<dbReference type="PROSITE" id="PS51257">
    <property type="entry name" value="PROKAR_LIPOPROTEIN"/>
    <property type="match status" value="1"/>
</dbReference>